<dbReference type="InterPro" id="IPR031120">
    <property type="entry name" value="HIR1-like"/>
</dbReference>
<keyword evidence="9 11" id="KW-0539">Nucleus</keyword>
<keyword evidence="8 11" id="KW-0804">Transcription</keyword>
<evidence type="ECO:0000259" key="14">
    <source>
        <dbReference type="Pfam" id="PF24105"/>
    </source>
</evidence>
<feature type="region of interest" description="Disordered" evidence="12">
    <location>
        <begin position="657"/>
        <end position="707"/>
    </location>
</feature>
<feature type="region of interest" description="Disordered" evidence="12">
    <location>
        <begin position="530"/>
        <end position="609"/>
    </location>
</feature>
<keyword evidence="6 11" id="KW-0156">Chromatin regulator</keyword>
<dbReference type="GO" id="GO:0005634">
    <property type="term" value="C:nucleus"/>
    <property type="evidence" value="ECO:0007669"/>
    <property type="project" value="UniProtKB-SubCell"/>
</dbReference>
<dbReference type="GO" id="GO:0006351">
    <property type="term" value="P:DNA-templated transcription"/>
    <property type="evidence" value="ECO:0007669"/>
    <property type="project" value="InterPro"/>
</dbReference>
<sequence length="913" mass="99464">MIWRPVTFIGPSPSPSTMFGSGGNVANVEQWRCASVLRYHSGDVMDVAWSPHDAWLATGSIDNSVVIWNACKFPEVIATLRGHSGLVKGVTWDPVGKYVASQADDKSLKVWSTLDWRLEASITEPFRECGGTTQVLRLGWSPDGHYIVSAHAMNNSGPTAQIVEREGWRSSMDFVGHRKAVTVVRFNPKIFQWKLHNGGADKPGFPYSCCAIGSKDRSLSVWLTCLKRPLVVVHDLFDKSIMDISWNVSGFEMLVCSMDGSVAFAEFSLEELGNPLSQEEKNAIHQKTYGKSLSISSEATIGSTVIESPAMLHLQQQQWGAEERPAILREGPAAEERLEGTGEMGTPGEPMVSVMPYRTVLNGESLEQIRKNLLKNQKETRTPDGRRRITPLCIAQLDIRFRYFVLEPPLKIPPLSVAPNVLMLTENVVIMIKQVKVIVSFFFFFSSNFKRFFFNLELKRAFKTLPVSLIKNKKLLKGLYHKYSLTMQLFSIGLCFFHNTSPQSCSEYQSSAFSSVPLASSVSQFALFSSNPPSPVPDGDAEGSNPIVTQQEPDKHSPEREALPSPIPMSPSKLEPMRALDSRFTERPKVPASPSPIAPTTTTQQQSSVTNVTVNAGPAAVAEKSTRETATPLVEGVSTVTPSVVGGRVESAAASLVVSVRPQRESSSDSDDRAAVGVKGHVPPPVPRKKTEGEDGSALKKKGRPRKDPKIVATGLVIQASTHVEKDPSRLSATTTPTLKLPVIVAQKSFSLQVSSEPGLSLEVENETGGVGNLKLHRLVCRREGAGSWDTHLTSRVLAAAASSEAVAVACEDRTLIAFSSCGRRLLPPLILPALPSSLQLNQHFVLLLTILGTLHVWDLRSNRAVIDGQSLSPIVSGSEVSVTRIVVTNQGMPLVTLNSGRSYSYSNSLAAW</sequence>
<dbReference type="FunFam" id="2.130.10.10:FF:000075">
    <property type="entry name" value="Protein HIRA"/>
    <property type="match status" value="1"/>
</dbReference>
<dbReference type="Pfam" id="PF07569">
    <property type="entry name" value="Hira"/>
    <property type="match status" value="1"/>
</dbReference>
<feature type="compositionally biased region" description="Basic and acidic residues" evidence="12">
    <location>
        <begin position="575"/>
        <end position="589"/>
    </location>
</feature>
<protein>
    <recommendedName>
        <fullName evidence="3 11">Protein HIRA</fullName>
    </recommendedName>
</protein>
<keyword evidence="11" id="KW-0678">Repressor</keyword>
<evidence type="ECO:0000313" key="15">
    <source>
        <dbReference type="Ensembl" id="ENSEBUP00000020962.1"/>
    </source>
</evidence>
<evidence type="ECO:0000256" key="4">
    <source>
        <dbReference type="ARBA" id="ARBA00022574"/>
    </source>
</evidence>
<dbReference type="InterPro" id="IPR036322">
    <property type="entry name" value="WD40_repeat_dom_sf"/>
</dbReference>
<dbReference type="PANTHER" id="PTHR13831">
    <property type="entry name" value="MEMBER OF THE HIR1 FAMILY OF WD-REPEAT PROTEINS"/>
    <property type="match status" value="1"/>
</dbReference>
<keyword evidence="16" id="KW-1185">Reference proteome</keyword>
<comment type="subcellular location">
    <subcellularLocation>
        <location evidence="1 11">Nucleus</location>
    </subcellularLocation>
</comment>
<evidence type="ECO:0000256" key="12">
    <source>
        <dbReference type="SAM" id="MobiDB-lite"/>
    </source>
</evidence>
<feature type="repeat" description="WD" evidence="10">
    <location>
        <begin position="80"/>
        <end position="112"/>
    </location>
</feature>
<dbReference type="GO" id="GO:0000785">
    <property type="term" value="C:chromatin"/>
    <property type="evidence" value="ECO:0007669"/>
    <property type="project" value="TreeGrafter"/>
</dbReference>
<dbReference type="PROSITE" id="PS50294">
    <property type="entry name" value="WD_REPEATS_REGION"/>
    <property type="match status" value="2"/>
</dbReference>
<dbReference type="InterPro" id="IPR019015">
    <property type="entry name" value="HIRA_B_motif"/>
</dbReference>
<evidence type="ECO:0000256" key="10">
    <source>
        <dbReference type="PROSITE-ProRule" id="PRU00221"/>
    </source>
</evidence>
<feature type="compositionally biased region" description="Basic and acidic residues" evidence="12">
    <location>
        <begin position="552"/>
        <end position="562"/>
    </location>
</feature>
<feature type="domain" description="CAF1B/HIR1 beta-propeller" evidence="14">
    <location>
        <begin position="23"/>
        <end position="272"/>
    </location>
</feature>
<keyword evidence="5 11" id="KW-0677">Repeat</keyword>
<dbReference type="Proteomes" id="UP000694388">
    <property type="component" value="Unplaced"/>
</dbReference>
<comment type="similarity">
    <text evidence="2 11">Belongs to the WD repeat HIR1 family.</text>
</comment>
<proteinExistence type="inferred from homology"/>
<dbReference type="SMART" id="SM00320">
    <property type="entry name" value="WD40"/>
    <property type="match status" value="5"/>
</dbReference>
<feature type="domain" description="Protein HIRA-like C-terminal" evidence="13">
    <location>
        <begin position="823"/>
        <end position="913"/>
    </location>
</feature>
<evidence type="ECO:0000313" key="16">
    <source>
        <dbReference type="Proteomes" id="UP000694388"/>
    </source>
</evidence>
<evidence type="ECO:0000256" key="5">
    <source>
        <dbReference type="ARBA" id="ARBA00022737"/>
    </source>
</evidence>
<dbReference type="GO" id="GO:0031491">
    <property type="term" value="F:nucleosome binding"/>
    <property type="evidence" value="ECO:0007669"/>
    <property type="project" value="TreeGrafter"/>
</dbReference>
<evidence type="ECO:0000256" key="9">
    <source>
        <dbReference type="ARBA" id="ARBA00023242"/>
    </source>
</evidence>
<dbReference type="PROSITE" id="PS50082">
    <property type="entry name" value="WD_REPEATS_2"/>
    <property type="match status" value="2"/>
</dbReference>
<dbReference type="GO" id="GO:0000417">
    <property type="term" value="C:HIR complex"/>
    <property type="evidence" value="ECO:0007669"/>
    <property type="project" value="TreeGrafter"/>
</dbReference>
<dbReference type="SUPFAM" id="SSF50978">
    <property type="entry name" value="WD40 repeat-like"/>
    <property type="match status" value="1"/>
</dbReference>
<reference evidence="15" key="2">
    <citation type="submission" date="2025-09" db="UniProtKB">
        <authorList>
            <consortium name="Ensembl"/>
        </authorList>
    </citation>
    <scope>IDENTIFICATION</scope>
</reference>
<dbReference type="Ensembl" id="ENSEBUT00000021538.1">
    <property type="protein sequence ID" value="ENSEBUP00000020962.1"/>
    <property type="gene ID" value="ENSEBUG00000012956.1"/>
</dbReference>
<comment type="function">
    <text evidence="11">Required for replication-independent chromatin assembly and for the periodic repression of histone gene transcription during the cell cycle.</text>
</comment>
<dbReference type="InterPro" id="IPR015943">
    <property type="entry name" value="WD40/YVTN_repeat-like_dom_sf"/>
</dbReference>
<evidence type="ECO:0000259" key="13">
    <source>
        <dbReference type="Pfam" id="PF07569"/>
    </source>
</evidence>
<keyword evidence="4 10" id="KW-0853">WD repeat</keyword>
<keyword evidence="7 11" id="KW-0805">Transcription regulation</keyword>
<dbReference type="AlphaFoldDB" id="A0A8C4QVT9"/>
<feature type="compositionally biased region" description="Basic and acidic residues" evidence="12">
    <location>
        <begin position="662"/>
        <end position="674"/>
    </location>
</feature>
<dbReference type="Pfam" id="PF24105">
    <property type="entry name" value="Beta-prop_CAF1B_HIR1"/>
    <property type="match status" value="1"/>
</dbReference>
<feature type="repeat" description="WD" evidence="10">
    <location>
        <begin position="37"/>
        <end position="69"/>
    </location>
</feature>
<evidence type="ECO:0000256" key="6">
    <source>
        <dbReference type="ARBA" id="ARBA00022853"/>
    </source>
</evidence>
<dbReference type="InterPro" id="IPR055410">
    <property type="entry name" value="Beta-prop_CAF1B_HIR1"/>
</dbReference>
<feature type="compositionally biased region" description="Low complexity" evidence="12">
    <location>
        <begin position="598"/>
        <end position="609"/>
    </location>
</feature>
<evidence type="ECO:0000256" key="3">
    <source>
        <dbReference type="ARBA" id="ARBA00021597"/>
    </source>
</evidence>
<evidence type="ECO:0000256" key="8">
    <source>
        <dbReference type="ARBA" id="ARBA00023163"/>
    </source>
</evidence>
<dbReference type="InterPro" id="IPR001680">
    <property type="entry name" value="WD40_rpt"/>
</dbReference>
<dbReference type="Gene3D" id="2.130.10.10">
    <property type="entry name" value="YVTN repeat-like/Quinoprotein amine dehydrogenase"/>
    <property type="match status" value="1"/>
</dbReference>
<accession>A0A8C4QVT9</accession>
<evidence type="ECO:0000256" key="2">
    <source>
        <dbReference type="ARBA" id="ARBA00007306"/>
    </source>
</evidence>
<name>A0A8C4QVT9_EPTBU</name>
<evidence type="ECO:0000256" key="7">
    <source>
        <dbReference type="ARBA" id="ARBA00023015"/>
    </source>
</evidence>
<dbReference type="GeneTree" id="ENSGT00550000074919"/>
<dbReference type="InterPro" id="IPR011494">
    <property type="entry name" value="HIRA-like_C"/>
</dbReference>
<evidence type="ECO:0000256" key="1">
    <source>
        <dbReference type="ARBA" id="ARBA00004123"/>
    </source>
</evidence>
<dbReference type="GO" id="GO:0006338">
    <property type="term" value="P:chromatin remodeling"/>
    <property type="evidence" value="ECO:0007669"/>
    <property type="project" value="InterPro"/>
</dbReference>
<dbReference type="Pfam" id="PF09453">
    <property type="entry name" value="HIRA_B"/>
    <property type="match status" value="1"/>
</dbReference>
<dbReference type="GO" id="GO:0006355">
    <property type="term" value="P:regulation of DNA-templated transcription"/>
    <property type="evidence" value="ECO:0007669"/>
    <property type="project" value="InterPro"/>
</dbReference>
<dbReference type="PANTHER" id="PTHR13831:SF0">
    <property type="entry name" value="PROTEIN HIRA"/>
    <property type="match status" value="1"/>
</dbReference>
<organism evidence="15 16">
    <name type="scientific">Eptatretus burgeri</name>
    <name type="common">Inshore hagfish</name>
    <dbReference type="NCBI Taxonomy" id="7764"/>
    <lineage>
        <taxon>Eukaryota</taxon>
        <taxon>Metazoa</taxon>
        <taxon>Chordata</taxon>
        <taxon>Craniata</taxon>
        <taxon>Vertebrata</taxon>
        <taxon>Cyclostomata</taxon>
        <taxon>Myxini</taxon>
        <taxon>Myxiniformes</taxon>
        <taxon>Myxinidae</taxon>
        <taxon>Eptatretinae</taxon>
        <taxon>Eptatretus</taxon>
    </lineage>
</organism>
<evidence type="ECO:0000256" key="11">
    <source>
        <dbReference type="RuleBase" id="RU364014"/>
    </source>
</evidence>
<reference evidence="15" key="1">
    <citation type="submission" date="2025-08" db="UniProtKB">
        <authorList>
            <consortium name="Ensembl"/>
        </authorList>
    </citation>
    <scope>IDENTIFICATION</scope>
</reference>